<dbReference type="Pfam" id="PF00583">
    <property type="entry name" value="Acetyltransf_1"/>
    <property type="match status" value="1"/>
</dbReference>
<proteinExistence type="predicted"/>
<dbReference type="Proteomes" id="UP000004705">
    <property type="component" value="Chromosome"/>
</dbReference>
<reference evidence="4 5" key="1">
    <citation type="journal article" date="2012" name="Stand. Genomic Sci.">
        <title>Genome sequence of the soil bacterium Saccharomonospora azurea type strain (NA-128(T)).</title>
        <authorList>
            <person name="Klenk H.P."/>
            <person name="Held B."/>
            <person name="Lucas S."/>
            <person name="Lapidus A."/>
            <person name="Copeland A."/>
            <person name="Hammon N."/>
            <person name="Pitluck S."/>
            <person name="Goodwin L.A."/>
            <person name="Han C."/>
            <person name="Tapia R."/>
            <person name="Brambilla E.M."/>
            <person name="Potter G."/>
            <person name="Land M."/>
            <person name="Ivanova N."/>
            <person name="Rohde M."/>
            <person name="Goker M."/>
            <person name="Detter J.C."/>
            <person name="Kyrpides N.C."/>
            <person name="Woyke T."/>
        </authorList>
    </citation>
    <scope>NUCLEOTIDE SEQUENCE [LARGE SCALE GENOMIC DNA]</scope>
    <source>
        <strain evidence="4 5">NA-128</strain>
    </source>
</reference>
<organism evidence="4 5">
    <name type="scientific">Saccharomonospora azurea NA-128</name>
    <dbReference type="NCBI Taxonomy" id="882081"/>
    <lineage>
        <taxon>Bacteria</taxon>
        <taxon>Bacillati</taxon>
        <taxon>Actinomycetota</taxon>
        <taxon>Actinomycetes</taxon>
        <taxon>Pseudonocardiales</taxon>
        <taxon>Pseudonocardiaceae</taxon>
        <taxon>Saccharomonospora</taxon>
    </lineage>
</organism>
<dbReference type="PROSITE" id="PS51186">
    <property type="entry name" value="GNAT"/>
    <property type="match status" value="1"/>
</dbReference>
<evidence type="ECO:0000256" key="2">
    <source>
        <dbReference type="ARBA" id="ARBA00023315"/>
    </source>
</evidence>
<evidence type="ECO:0000313" key="5">
    <source>
        <dbReference type="Proteomes" id="UP000004705"/>
    </source>
</evidence>
<dbReference type="EMBL" id="CM001466">
    <property type="protein sequence ID" value="EHY90296.1"/>
    <property type="molecule type" value="Genomic_DNA"/>
</dbReference>
<keyword evidence="1" id="KW-0808">Transferase</keyword>
<dbReference type="InterPro" id="IPR050832">
    <property type="entry name" value="Bact_Acetyltransf"/>
</dbReference>
<dbReference type="InterPro" id="IPR016181">
    <property type="entry name" value="Acyl_CoA_acyltransferase"/>
</dbReference>
<feature type="domain" description="N-acetyltransferase" evidence="3">
    <location>
        <begin position="33"/>
        <end position="175"/>
    </location>
</feature>
<gene>
    <name evidence="4" type="ORF">SacazDRAFT_03422</name>
</gene>
<dbReference type="GO" id="GO:0016747">
    <property type="term" value="F:acyltransferase activity, transferring groups other than amino-acyl groups"/>
    <property type="evidence" value="ECO:0007669"/>
    <property type="project" value="InterPro"/>
</dbReference>
<evidence type="ECO:0000256" key="1">
    <source>
        <dbReference type="ARBA" id="ARBA00022679"/>
    </source>
</evidence>
<dbReference type="SUPFAM" id="SSF55729">
    <property type="entry name" value="Acyl-CoA N-acyltransferases (Nat)"/>
    <property type="match status" value="1"/>
</dbReference>
<dbReference type="PANTHER" id="PTHR43877">
    <property type="entry name" value="AMINOALKYLPHOSPHONATE N-ACETYLTRANSFERASE-RELATED-RELATED"/>
    <property type="match status" value="1"/>
</dbReference>
<accession>H8G6M6</accession>
<dbReference type="AlphaFoldDB" id="H8G6M6"/>
<keyword evidence="2" id="KW-0012">Acyltransferase</keyword>
<dbReference type="HOGENOM" id="CLU_013985_11_6_11"/>
<keyword evidence="5" id="KW-1185">Reference proteome</keyword>
<sequence length="175" mass="19249">MPVARVDVVITDGTATHRREIREEAVHSAPARALLRVYFDDVASRYYGRPATPAELDAAMAEDPSDELTPPDGAFLVAWRGGEPVGCVGLAPLGDGVLQLGRMFVLPSERGRGLGARLLAAAEDVARERGATAIRLNTRHDLVEAQRLYRSRGYRDAPAYTDEPYAEVFFEKRLR</sequence>
<dbReference type="CDD" id="cd04301">
    <property type="entry name" value="NAT_SF"/>
    <property type="match status" value="1"/>
</dbReference>
<protein>
    <submittedName>
        <fullName evidence="4">Acetyltransferase</fullName>
    </submittedName>
</protein>
<evidence type="ECO:0000313" key="4">
    <source>
        <dbReference type="EMBL" id="EHY90296.1"/>
    </source>
</evidence>
<dbReference type="Gene3D" id="3.40.630.30">
    <property type="match status" value="1"/>
</dbReference>
<dbReference type="PANTHER" id="PTHR43877:SF2">
    <property type="entry name" value="AMINOALKYLPHOSPHONATE N-ACETYLTRANSFERASE-RELATED"/>
    <property type="match status" value="1"/>
</dbReference>
<dbReference type="InterPro" id="IPR000182">
    <property type="entry name" value="GNAT_dom"/>
</dbReference>
<evidence type="ECO:0000259" key="3">
    <source>
        <dbReference type="PROSITE" id="PS51186"/>
    </source>
</evidence>
<name>H8G6M6_9PSEU</name>